<dbReference type="PANTHER" id="PTHR43392">
    <property type="entry name" value="AAA-TYPE ATPASE FAMILY PROTEIN / ANKYRIN REPEAT FAMILY PROTEIN"/>
    <property type="match status" value="1"/>
</dbReference>
<dbReference type="InterPro" id="IPR003593">
    <property type="entry name" value="AAA+_ATPase"/>
</dbReference>
<comment type="caution">
    <text evidence="6">The sequence shown here is derived from an EMBL/GenBank/DDBJ whole genome shotgun (WGS) entry which is preliminary data.</text>
</comment>
<dbReference type="InterPro" id="IPR000641">
    <property type="entry name" value="CbxX/CfxQ"/>
</dbReference>
<dbReference type="RefSeq" id="WP_121157871.1">
    <property type="nucleotide sequence ID" value="NZ_RBKT01000001.1"/>
</dbReference>
<keyword evidence="2" id="KW-0547">Nucleotide-binding</keyword>
<dbReference type="SUPFAM" id="SSF51126">
    <property type="entry name" value="Pectin lyase-like"/>
    <property type="match status" value="2"/>
</dbReference>
<protein>
    <submittedName>
        <fullName evidence="6">Parallel beta helix pectate lyase-like protein</fullName>
    </submittedName>
</protein>
<evidence type="ECO:0000313" key="6">
    <source>
        <dbReference type="EMBL" id="RKR89425.1"/>
    </source>
</evidence>
<dbReference type="InterPro" id="IPR041627">
    <property type="entry name" value="AAA_lid_6"/>
</dbReference>
<evidence type="ECO:0000256" key="1">
    <source>
        <dbReference type="ARBA" id="ARBA00010378"/>
    </source>
</evidence>
<dbReference type="EMBL" id="RBKT01000001">
    <property type="protein sequence ID" value="RKR89425.1"/>
    <property type="molecule type" value="Genomic_DNA"/>
</dbReference>
<proteinExistence type="inferred from homology"/>
<dbReference type="Gene3D" id="1.10.8.60">
    <property type="match status" value="1"/>
</dbReference>
<dbReference type="Gene3D" id="2.160.20.10">
    <property type="entry name" value="Single-stranded right-handed beta-helix, Pectin lyase-like"/>
    <property type="match status" value="3"/>
</dbReference>
<reference evidence="6 7" key="1">
    <citation type="submission" date="2018-10" db="EMBL/GenBank/DDBJ databases">
        <title>Sequencing the genomes of 1000 actinobacteria strains.</title>
        <authorList>
            <person name="Klenk H.-P."/>
        </authorList>
    </citation>
    <scope>NUCLEOTIDE SEQUENCE [LARGE SCALE GENOMIC DNA]</scope>
    <source>
        <strain evidence="6 7">DSM 45175</strain>
    </source>
</reference>
<dbReference type="Pfam" id="PF13229">
    <property type="entry name" value="Beta_helix"/>
    <property type="match status" value="3"/>
</dbReference>
<evidence type="ECO:0000313" key="7">
    <source>
        <dbReference type="Proteomes" id="UP000277671"/>
    </source>
</evidence>
<dbReference type="GO" id="GO:0016887">
    <property type="term" value="F:ATP hydrolysis activity"/>
    <property type="evidence" value="ECO:0007669"/>
    <property type="project" value="InterPro"/>
</dbReference>
<dbReference type="Gene3D" id="3.40.50.300">
    <property type="entry name" value="P-loop containing nucleotide triphosphate hydrolases"/>
    <property type="match status" value="1"/>
</dbReference>
<gene>
    <name evidence="6" type="ORF">BDK92_3771</name>
</gene>
<evidence type="ECO:0000256" key="4">
    <source>
        <dbReference type="SAM" id="MobiDB-lite"/>
    </source>
</evidence>
<dbReference type="Pfam" id="PF17866">
    <property type="entry name" value="AAA_lid_6"/>
    <property type="match status" value="1"/>
</dbReference>
<evidence type="ECO:0000256" key="2">
    <source>
        <dbReference type="ARBA" id="ARBA00022741"/>
    </source>
</evidence>
<keyword evidence="6" id="KW-0456">Lyase</keyword>
<dbReference type="InterPro" id="IPR050773">
    <property type="entry name" value="CbxX/CfxQ_RuBisCO_ESX"/>
</dbReference>
<dbReference type="Proteomes" id="UP000277671">
    <property type="component" value="Unassembled WGS sequence"/>
</dbReference>
<keyword evidence="7" id="KW-1185">Reference proteome</keyword>
<dbReference type="InterPro" id="IPR027417">
    <property type="entry name" value="P-loop_NTPase"/>
</dbReference>
<dbReference type="InterPro" id="IPR011050">
    <property type="entry name" value="Pectin_lyase_fold/virulence"/>
</dbReference>
<dbReference type="OrthoDB" id="9806903at2"/>
<dbReference type="Pfam" id="PF00004">
    <property type="entry name" value="AAA"/>
    <property type="match status" value="1"/>
</dbReference>
<evidence type="ECO:0000256" key="3">
    <source>
        <dbReference type="ARBA" id="ARBA00022840"/>
    </source>
</evidence>
<dbReference type="InterPro" id="IPR006626">
    <property type="entry name" value="PbH1"/>
</dbReference>
<dbReference type="AlphaFoldDB" id="A0A495JLA3"/>
<sequence>MRASFERVAPRGWGTHRSIGAAVRAAAPGATVTVQPGEYTERLVLDKPVVIRAEGGAGSVRLIGAGGPALTLLAESGAVHGLRVEATGDAVAVLAERGAITLESCEIQGTVQIGGTAAPVLRNCRVEDGGIVLDDASTARLVDCTVTSAPGTGVLARGDAAPELTGIRVAHAAGDGIVFAGAARGLLDDCEIGRPGGTGLVLREQAAPTVRTARIRDPRGDGIRVEGPVAPATGTKTAGNDSGRIGGTAGATTGGPLLERFEVARAGGFGVWLSGSVNVVVRDGTVTGPARTGVLIEGDARVRVEGCSVTHAGSSGFALRDRSDVVAERLTVDRAGANGLLVSDDARARLSEVRIGATRYTALHVGGRAEVTLSRGDLHDTPEFGVRVVELGLAELDRVTVRGAGMTGIGVADRGGLTATDCTVTGGSTGISLAGRHRPLLRDCKVLRSGEIGVHLAAGAGAILSGCAIRESGDVGLDLAEESTALVDGCTIADTGGTGVVVGSGARPAIRSSTVSDPGKNGIYLHADAHGQFDDCTVSRAGYPALHVGAGADPRFRRLHLLDTARGVSLDPRAEPSWDECSSSGVEADDLPANGRSRRTAVLAVGAAGAGGHSAPVGDAPATQSLEDLLAELEGLVGLASVKQDVGRLVQVMRMVRQRQEAGLQPPPLGRHLVFAGNPGTGKTTVARLYGRILAAIGLLESGHLVEADRSMLVGEYVGHTAPRTQAVFRRAIGGVLFIDEAYSLVPTGHGADFGQEAIVTLVKLMEDHRDEVVVIAAGYPADMDRFVESNPGLASRFTRTLTFADYDADELVRIVERQALAHQYRLAEQTGAVLRGYFSTLARGARFGNGRAARQVFQDMTERQAQRVSEVADPTEDDLMELTVADLPDHTE</sequence>
<name>A0A495JLA3_9ACTN</name>
<comment type="similarity">
    <text evidence="1">Belongs to the CbxX/CfxQ family.</text>
</comment>
<feature type="region of interest" description="Disordered" evidence="4">
    <location>
        <begin position="219"/>
        <end position="247"/>
    </location>
</feature>
<dbReference type="SMART" id="SM00382">
    <property type="entry name" value="AAA"/>
    <property type="match status" value="1"/>
</dbReference>
<feature type="domain" description="AAA+ ATPase" evidence="5">
    <location>
        <begin position="669"/>
        <end position="808"/>
    </location>
</feature>
<dbReference type="GO" id="GO:0005524">
    <property type="term" value="F:ATP binding"/>
    <property type="evidence" value="ECO:0007669"/>
    <property type="project" value="UniProtKB-KW"/>
</dbReference>
<dbReference type="PRINTS" id="PR00819">
    <property type="entry name" value="CBXCFQXSUPER"/>
</dbReference>
<dbReference type="GO" id="GO:0016829">
    <property type="term" value="F:lyase activity"/>
    <property type="evidence" value="ECO:0007669"/>
    <property type="project" value="UniProtKB-KW"/>
</dbReference>
<dbReference type="PANTHER" id="PTHR43392:SF2">
    <property type="entry name" value="AAA-TYPE ATPASE FAMILY PROTEIN _ ANKYRIN REPEAT FAMILY PROTEIN"/>
    <property type="match status" value="1"/>
</dbReference>
<dbReference type="SMART" id="SM00710">
    <property type="entry name" value="PbH1"/>
    <property type="match status" value="15"/>
</dbReference>
<dbReference type="FunFam" id="3.40.50.300:FF:000216">
    <property type="entry name" value="Type VII secretion ATPase EccA"/>
    <property type="match status" value="1"/>
</dbReference>
<accession>A0A495JLA3</accession>
<feature type="region of interest" description="Disordered" evidence="4">
    <location>
        <begin position="572"/>
        <end position="593"/>
    </location>
</feature>
<organism evidence="6 7">
    <name type="scientific">Micromonospora pisi</name>
    <dbReference type="NCBI Taxonomy" id="589240"/>
    <lineage>
        <taxon>Bacteria</taxon>
        <taxon>Bacillati</taxon>
        <taxon>Actinomycetota</taxon>
        <taxon>Actinomycetes</taxon>
        <taxon>Micromonosporales</taxon>
        <taxon>Micromonosporaceae</taxon>
        <taxon>Micromonospora</taxon>
    </lineage>
</organism>
<dbReference type="InterPro" id="IPR012334">
    <property type="entry name" value="Pectin_lyas_fold"/>
</dbReference>
<evidence type="ECO:0000259" key="5">
    <source>
        <dbReference type="SMART" id="SM00382"/>
    </source>
</evidence>
<dbReference type="InterPro" id="IPR039448">
    <property type="entry name" value="Beta_helix"/>
</dbReference>
<dbReference type="CDD" id="cd00009">
    <property type="entry name" value="AAA"/>
    <property type="match status" value="1"/>
</dbReference>
<dbReference type="InterPro" id="IPR003959">
    <property type="entry name" value="ATPase_AAA_core"/>
</dbReference>
<keyword evidence="3" id="KW-0067">ATP-binding</keyword>
<dbReference type="SUPFAM" id="SSF52540">
    <property type="entry name" value="P-loop containing nucleoside triphosphate hydrolases"/>
    <property type="match status" value="1"/>
</dbReference>